<organism evidence="3 4">
    <name type="scientific">Botrytis tulipae</name>
    <dbReference type="NCBI Taxonomy" id="87230"/>
    <lineage>
        <taxon>Eukaryota</taxon>
        <taxon>Fungi</taxon>
        <taxon>Dikarya</taxon>
        <taxon>Ascomycota</taxon>
        <taxon>Pezizomycotina</taxon>
        <taxon>Leotiomycetes</taxon>
        <taxon>Helotiales</taxon>
        <taxon>Sclerotiniaceae</taxon>
        <taxon>Botrytis</taxon>
    </lineage>
</organism>
<comment type="caution">
    <text evidence="3">The sequence shown here is derived from an EMBL/GenBank/DDBJ whole genome shotgun (WGS) entry which is preliminary data.</text>
</comment>
<evidence type="ECO:0000256" key="1">
    <source>
        <dbReference type="SAM" id="MobiDB-lite"/>
    </source>
</evidence>
<name>A0A4Z1EYT1_9HELO</name>
<accession>A0A4Z1EYT1</accession>
<dbReference type="Proteomes" id="UP000297777">
    <property type="component" value="Unassembled WGS sequence"/>
</dbReference>
<keyword evidence="4" id="KW-1185">Reference proteome</keyword>
<dbReference type="AlphaFoldDB" id="A0A4Z1EYT1"/>
<evidence type="ECO:0000313" key="4">
    <source>
        <dbReference type="Proteomes" id="UP000297777"/>
    </source>
</evidence>
<keyword evidence="2" id="KW-0732">Signal</keyword>
<reference evidence="3 4" key="1">
    <citation type="submission" date="2017-12" db="EMBL/GenBank/DDBJ databases">
        <title>Comparative genomics of Botrytis spp.</title>
        <authorList>
            <person name="Valero-Jimenez C.A."/>
            <person name="Tapia P."/>
            <person name="Veloso J."/>
            <person name="Silva-Moreno E."/>
            <person name="Staats M."/>
            <person name="Valdes J.H."/>
            <person name="Van Kan J.A.L."/>
        </authorList>
    </citation>
    <scope>NUCLEOTIDE SEQUENCE [LARGE SCALE GENOMIC DNA]</scope>
    <source>
        <strain evidence="3 4">Bt9001</strain>
    </source>
</reference>
<feature type="signal peptide" evidence="2">
    <location>
        <begin position="1"/>
        <end position="19"/>
    </location>
</feature>
<feature type="region of interest" description="Disordered" evidence="1">
    <location>
        <begin position="38"/>
        <end position="70"/>
    </location>
</feature>
<feature type="chain" id="PRO_5021239475" description="Apple domain-containing protein" evidence="2">
    <location>
        <begin position="20"/>
        <end position="181"/>
    </location>
</feature>
<proteinExistence type="predicted"/>
<evidence type="ECO:0008006" key="5">
    <source>
        <dbReference type="Google" id="ProtNLM"/>
    </source>
</evidence>
<protein>
    <recommendedName>
        <fullName evidence="5">Apple domain-containing protein</fullName>
    </recommendedName>
</protein>
<evidence type="ECO:0000313" key="3">
    <source>
        <dbReference type="EMBL" id="TGO14381.1"/>
    </source>
</evidence>
<dbReference type="OrthoDB" id="3557107at2759"/>
<dbReference type="EMBL" id="PQXH01000054">
    <property type="protein sequence ID" value="TGO14381.1"/>
    <property type="molecule type" value="Genomic_DNA"/>
</dbReference>
<gene>
    <name evidence="3" type="ORF">BTUL_0054g00520</name>
</gene>
<evidence type="ECO:0000256" key="2">
    <source>
        <dbReference type="SAM" id="SignalP"/>
    </source>
</evidence>
<sequence length="181" mass="18981">MARLTPNFFLLMIASLAIASPLNPAVEIIARTAAPQDDTPTTTITATTTDLPSTTDVPTTTDLPTTTSISTTTTTSSAAIATKTIDGCNVQGTADTALAARYFGSGSYAGILKCQSTCRGVTACVSYSWTPSTSNCTLYNSWMDDFNTGDTTGYVVLSDDSGTFFSDKYPSDGSDFCYKAI</sequence>